<dbReference type="OrthoDB" id="1716625at2759"/>
<dbReference type="PANTHER" id="PTHR10465:SF4">
    <property type="entry name" value="DYNAMIN N-TERMINAL DOMAIN-CONTAINING PROTEIN"/>
    <property type="match status" value="1"/>
</dbReference>
<dbReference type="Proteomes" id="UP000663881">
    <property type="component" value="Unassembled WGS sequence"/>
</dbReference>
<evidence type="ECO:0000259" key="7">
    <source>
        <dbReference type="Pfam" id="PF01926"/>
    </source>
</evidence>
<feature type="transmembrane region" description="Helical" evidence="6">
    <location>
        <begin position="417"/>
        <end position="438"/>
    </location>
</feature>
<comment type="subcellular location">
    <subcellularLocation>
        <location evidence="1">Membrane</location>
    </subcellularLocation>
</comment>
<name>A0A818GCF0_9BILA</name>
<evidence type="ECO:0000256" key="5">
    <source>
        <dbReference type="ARBA" id="ARBA00023136"/>
    </source>
</evidence>
<dbReference type="GO" id="GO:0003924">
    <property type="term" value="F:GTPase activity"/>
    <property type="evidence" value="ECO:0007669"/>
    <property type="project" value="InterPro"/>
</dbReference>
<dbReference type="EMBL" id="CAJOBB010000032">
    <property type="protein sequence ID" value="CAF3521453.1"/>
    <property type="molecule type" value="Genomic_DNA"/>
</dbReference>
<dbReference type="GO" id="GO:0016020">
    <property type="term" value="C:membrane"/>
    <property type="evidence" value="ECO:0007669"/>
    <property type="project" value="UniProtKB-SubCell"/>
</dbReference>
<dbReference type="InterPro" id="IPR027094">
    <property type="entry name" value="Mitofusin_fam"/>
</dbReference>
<evidence type="ECO:0000313" key="12">
    <source>
        <dbReference type="Proteomes" id="UP000663881"/>
    </source>
</evidence>
<organism evidence="10 12">
    <name type="scientific">Adineta steineri</name>
    <dbReference type="NCBI Taxonomy" id="433720"/>
    <lineage>
        <taxon>Eukaryota</taxon>
        <taxon>Metazoa</taxon>
        <taxon>Spiralia</taxon>
        <taxon>Gnathifera</taxon>
        <taxon>Rotifera</taxon>
        <taxon>Eurotatoria</taxon>
        <taxon>Bdelloidea</taxon>
        <taxon>Adinetida</taxon>
        <taxon>Adinetidae</taxon>
        <taxon>Adineta</taxon>
    </lineage>
</organism>
<evidence type="ECO:0000313" key="10">
    <source>
        <dbReference type="EMBL" id="CAF3488181.1"/>
    </source>
</evidence>
<protein>
    <recommendedName>
        <fullName evidence="7">G domain-containing protein</fullName>
    </recommendedName>
</protein>
<keyword evidence="5 6" id="KW-0472">Membrane</keyword>
<evidence type="ECO:0000256" key="2">
    <source>
        <dbReference type="ARBA" id="ARBA00022741"/>
    </source>
</evidence>
<feature type="domain" description="G" evidence="7">
    <location>
        <begin position="97"/>
        <end position="240"/>
    </location>
</feature>
<dbReference type="EMBL" id="CAJNOE010000001">
    <property type="protein sequence ID" value="CAF0712422.1"/>
    <property type="molecule type" value="Genomic_DNA"/>
</dbReference>
<evidence type="ECO:0000256" key="3">
    <source>
        <dbReference type="ARBA" id="ARBA00022801"/>
    </source>
</evidence>
<sequence>MARTKNDSVILCLYSLSVVLSLTFLINTITIKMTSTLMNTNTSNSTLPESMQRMITPQYEQIVNEIDQIYNHPDTGLITIAQWLNVSIMAPNKKISILLIGNHSAGKSSLINWYIEDNVQRTGVAIETQGVSIITSGKRRESLMGPATMHLFPYFRPLGNIPGLLNYLTTEISSSKQKKFPLISFIDTPGLVDGAMAYPFDVEQAILWLGNYADLIFVLFDPIGQALCKRTLTLVEQLNKTNPEKMHYYLAKADEAGSDRDRHRVLMQIVQNLCRQPEISKTNFDMPTIYLPNLAKETRCANQIHEVCSTIDHAVFSGVQKSLNILHNDCKRLEQSINERLVLHEKTQIKHRSWSIKLSIVQFISLILVILSSILLLRRYLVTSHHKIPLIYLDESSTSWQINSALNSIDNFLFYPAYPLLLIVIFINGIIFFIGHFIRSRQKDVLNAREKKMFMTFKNHLERNVGVKQKNLYESFLAEAID</sequence>
<feature type="transmembrane region" description="Helical" evidence="6">
    <location>
        <begin position="358"/>
        <end position="377"/>
    </location>
</feature>
<dbReference type="Proteomes" id="UP000663868">
    <property type="component" value="Unassembled WGS sequence"/>
</dbReference>
<evidence type="ECO:0000313" key="9">
    <source>
        <dbReference type="EMBL" id="CAF0745968.1"/>
    </source>
</evidence>
<dbReference type="GO" id="GO:0005525">
    <property type="term" value="F:GTP binding"/>
    <property type="evidence" value="ECO:0007669"/>
    <property type="project" value="UniProtKB-KW"/>
</dbReference>
<dbReference type="AlphaFoldDB" id="A0A818GCF0"/>
<gene>
    <name evidence="8" type="ORF">IZO911_LOCUS214</name>
    <name evidence="11" type="ORF">KXQ929_LOCUS1180</name>
    <name evidence="10" type="ORF">OKA104_LOCUS745</name>
    <name evidence="9" type="ORF">VCS650_LOCUS951</name>
</gene>
<dbReference type="Proteomes" id="UP000663860">
    <property type="component" value="Unassembled WGS sequence"/>
</dbReference>
<dbReference type="Gene3D" id="3.40.50.300">
    <property type="entry name" value="P-loop containing nucleotide triphosphate hydrolases"/>
    <property type="match status" value="1"/>
</dbReference>
<reference evidence="10" key="1">
    <citation type="submission" date="2021-02" db="EMBL/GenBank/DDBJ databases">
        <authorList>
            <person name="Nowell W R."/>
        </authorList>
    </citation>
    <scope>NUCLEOTIDE SEQUENCE</scope>
</reference>
<dbReference type="Pfam" id="PF01926">
    <property type="entry name" value="MMR_HSR1"/>
    <property type="match status" value="1"/>
</dbReference>
<evidence type="ECO:0000256" key="6">
    <source>
        <dbReference type="SAM" id="Phobius"/>
    </source>
</evidence>
<dbReference type="EMBL" id="CAJOAY010000016">
    <property type="protein sequence ID" value="CAF3488181.1"/>
    <property type="molecule type" value="Genomic_DNA"/>
</dbReference>
<accession>A0A818GCF0</accession>
<keyword evidence="6" id="KW-0812">Transmembrane</keyword>
<feature type="transmembrane region" description="Helical" evidence="6">
    <location>
        <begin position="6"/>
        <end position="29"/>
    </location>
</feature>
<keyword evidence="6" id="KW-1133">Transmembrane helix</keyword>
<evidence type="ECO:0000256" key="1">
    <source>
        <dbReference type="ARBA" id="ARBA00004370"/>
    </source>
</evidence>
<evidence type="ECO:0000256" key="4">
    <source>
        <dbReference type="ARBA" id="ARBA00023134"/>
    </source>
</evidence>
<dbReference type="GO" id="GO:0007005">
    <property type="term" value="P:mitochondrion organization"/>
    <property type="evidence" value="ECO:0007669"/>
    <property type="project" value="UniProtKB-ARBA"/>
</dbReference>
<dbReference type="SUPFAM" id="SSF52540">
    <property type="entry name" value="P-loop containing nucleoside triphosphate hydrolases"/>
    <property type="match status" value="1"/>
</dbReference>
<dbReference type="InterPro" id="IPR027417">
    <property type="entry name" value="P-loop_NTPase"/>
</dbReference>
<keyword evidence="2" id="KW-0547">Nucleotide-binding</keyword>
<proteinExistence type="predicted"/>
<dbReference type="Proteomes" id="UP000663891">
    <property type="component" value="Unassembled WGS sequence"/>
</dbReference>
<dbReference type="InterPro" id="IPR006073">
    <property type="entry name" value="GTP-bd"/>
</dbReference>
<comment type="caution">
    <text evidence="10">The sequence shown here is derived from an EMBL/GenBank/DDBJ whole genome shotgun (WGS) entry which is preliminary data.</text>
</comment>
<dbReference type="EMBL" id="CAJNON010000004">
    <property type="protein sequence ID" value="CAF0745968.1"/>
    <property type="molecule type" value="Genomic_DNA"/>
</dbReference>
<evidence type="ECO:0000313" key="11">
    <source>
        <dbReference type="EMBL" id="CAF3521453.1"/>
    </source>
</evidence>
<keyword evidence="4" id="KW-0342">GTP-binding</keyword>
<dbReference type="PANTHER" id="PTHR10465">
    <property type="entry name" value="TRANSMEMBRANE GTPASE FZO1"/>
    <property type="match status" value="1"/>
</dbReference>
<keyword evidence="3" id="KW-0378">Hydrolase</keyword>
<evidence type="ECO:0000313" key="8">
    <source>
        <dbReference type="EMBL" id="CAF0712422.1"/>
    </source>
</evidence>